<dbReference type="EMBL" id="WNKQ01000002">
    <property type="protein sequence ID" value="KAF5853314.1"/>
    <property type="molecule type" value="Genomic_DNA"/>
</dbReference>
<dbReference type="PANTHER" id="PTHR38848">
    <property type="entry name" value="G-PROTEIN COUPLED RECEPTORS FAMILY 3 PROFILE DOMAIN-CONTAINING PROTEIN"/>
    <property type="match status" value="1"/>
</dbReference>
<proteinExistence type="predicted"/>
<feature type="transmembrane region" description="Helical" evidence="1">
    <location>
        <begin position="190"/>
        <end position="213"/>
    </location>
</feature>
<gene>
    <name evidence="2" type="ORF">GGP41_001890</name>
</gene>
<evidence type="ECO:0000313" key="2">
    <source>
        <dbReference type="EMBL" id="KAF5853314.1"/>
    </source>
</evidence>
<protein>
    <submittedName>
        <fullName evidence="2">Uncharacterized protein</fullName>
    </submittedName>
</protein>
<keyword evidence="1" id="KW-0812">Transmembrane</keyword>
<dbReference type="PANTHER" id="PTHR38848:SF3">
    <property type="entry name" value="G-PROTEIN COUPLED RECEPTORS FAMILY 3 PROFILE DOMAIN-CONTAINING PROTEIN"/>
    <property type="match status" value="1"/>
</dbReference>
<feature type="transmembrane region" description="Helical" evidence="1">
    <location>
        <begin position="148"/>
        <end position="170"/>
    </location>
</feature>
<feature type="transmembrane region" description="Helical" evidence="1">
    <location>
        <begin position="39"/>
        <end position="56"/>
    </location>
</feature>
<keyword evidence="1" id="KW-0472">Membrane</keyword>
<feature type="transmembrane region" description="Helical" evidence="1">
    <location>
        <begin position="77"/>
        <end position="96"/>
    </location>
</feature>
<accession>A0A8H5ZQQ4</accession>
<comment type="caution">
    <text evidence="2">The sequence shown here is derived from an EMBL/GenBank/DDBJ whole genome shotgun (WGS) entry which is preliminary data.</text>
</comment>
<sequence>MRVAVSLTGTQMFDAAKEPRASGGEGPQTYAGERPVDRTLFILLSLAIVTMSSLLLGSRFNRLRRNAGMKRNMTFTLVLLLYVLLMMFVIALLVLHSGQGLYTYNLCLATTWVCLVLYALTKSVIYIFLVERIHVVRAPYVTRRSDWVYIGSMVFMLTASAGIVINAWLHPYTAMDPKSGRCHTGIQRKVTVPFLIIDIVMDVALTLVFFYLLQPVLKQNGNWSLSIIFGSSKARSGMVELEGSSDTAVQRSIRSLLQKSIIGAFVITVITLILFIVQYFFVEGKGVALVCSSICLADVFWGYVVIHWLTDGASTEAEKDISCSSELTISAQRIDRLPT</sequence>
<keyword evidence="1" id="KW-1133">Transmembrane helix</keyword>
<reference evidence="2" key="1">
    <citation type="submission" date="2019-11" db="EMBL/GenBank/DDBJ databases">
        <title>Bipolaris sorokiniana Genome sequencing.</title>
        <authorList>
            <person name="Wang H."/>
        </authorList>
    </citation>
    <scope>NUCLEOTIDE SEQUENCE</scope>
</reference>
<feature type="transmembrane region" description="Helical" evidence="1">
    <location>
        <begin position="261"/>
        <end position="281"/>
    </location>
</feature>
<feature type="transmembrane region" description="Helical" evidence="1">
    <location>
        <begin position="102"/>
        <end position="128"/>
    </location>
</feature>
<evidence type="ECO:0000313" key="3">
    <source>
        <dbReference type="Proteomes" id="UP000624244"/>
    </source>
</evidence>
<name>A0A8H5ZQQ4_COCSA</name>
<organism evidence="2 3">
    <name type="scientific">Cochliobolus sativus</name>
    <name type="common">Common root rot and spot blotch fungus</name>
    <name type="synonym">Bipolaris sorokiniana</name>
    <dbReference type="NCBI Taxonomy" id="45130"/>
    <lineage>
        <taxon>Eukaryota</taxon>
        <taxon>Fungi</taxon>
        <taxon>Dikarya</taxon>
        <taxon>Ascomycota</taxon>
        <taxon>Pezizomycotina</taxon>
        <taxon>Dothideomycetes</taxon>
        <taxon>Pleosporomycetidae</taxon>
        <taxon>Pleosporales</taxon>
        <taxon>Pleosporineae</taxon>
        <taxon>Pleosporaceae</taxon>
        <taxon>Bipolaris</taxon>
    </lineage>
</organism>
<evidence type="ECO:0000256" key="1">
    <source>
        <dbReference type="SAM" id="Phobius"/>
    </source>
</evidence>
<dbReference type="AlphaFoldDB" id="A0A8H5ZQQ4"/>
<dbReference type="Proteomes" id="UP000624244">
    <property type="component" value="Unassembled WGS sequence"/>
</dbReference>
<feature type="transmembrane region" description="Helical" evidence="1">
    <location>
        <begin position="287"/>
        <end position="309"/>
    </location>
</feature>